<organism evidence="1 2">
    <name type="scientific">Volvox africanus</name>
    <dbReference type="NCBI Taxonomy" id="51714"/>
    <lineage>
        <taxon>Eukaryota</taxon>
        <taxon>Viridiplantae</taxon>
        <taxon>Chlorophyta</taxon>
        <taxon>core chlorophytes</taxon>
        <taxon>Chlorophyceae</taxon>
        <taxon>CS clade</taxon>
        <taxon>Chlamydomonadales</taxon>
        <taxon>Volvocaceae</taxon>
        <taxon>Volvox</taxon>
    </lineage>
</organism>
<keyword evidence="2" id="KW-1185">Reference proteome</keyword>
<proteinExistence type="predicted"/>
<name>A0A8J4F4U6_9CHLO</name>
<comment type="caution">
    <text evidence="1">The sequence shown here is derived from an EMBL/GenBank/DDBJ whole genome shotgun (WGS) entry which is preliminary data.</text>
</comment>
<evidence type="ECO:0000313" key="1">
    <source>
        <dbReference type="EMBL" id="GIL56563.1"/>
    </source>
</evidence>
<protein>
    <submittedName>
        <fullName evidence="1">Uncharacterized protein</fullName>
    </submittedName>
</protein>
<dbReference type="EMBL" id="BNCO01000024">
    <property type="protein sequence ID" value="GIL56563.1"/>
    <property type="molecule type" value="Genomic_DNA"/>
</dbReference>
<evidence type="ECO:0000313" key="2">
    <source>
        <dbReference type="Proteomes" id="UP000747399"/>
    </source>
</evidence>
<accession>A0A8J4F4U6</accession>
<sequence>MLVLHWVAVVHAINLGSLHEDVSIHLCCTQRRCGVRGEERIARSRTEDDDAALIQVSNGSAPNVRFRNLAHFNGGLDTCLDAHVLQCALQQQCVHDCGQHSHVVGLCPIHSLRCCRATEIIAATNYHRQLQACIVRLGNLFCYQVEHRWVDTEALLALQSLAAYFKKYPRVLILRPTWNGGTERGGTAVGGAGAVVRAEGVDTAVAVAIFQVAHNWATVDEWLVMEVNSVAASVRMRLV</sequence>
<reference evidence="1" key="1">
    <citation type="journal article" date="2021" name="Proc. Natl. Acad. Sci. U.S.A.">
        <title>Three genomes in the algal genus Volvox reveal the fate of a haploid sex-determining region after a transition to homothallism.</title>
        <authorList>
            <person name="Yamamoto K."/>
            <person name="Hamaji T."/>
            <person name="Kawai-Toyooka H."/>
            <person name="Matsuzaki R."/>
            <person name="Takahashi F."/>
            <person name="Nishimura Y."/>
            <person name="Kawachi M."/>
            <person name="Noguchi H."/>
            <person name="Minakuchi Y."/>
            <person name="Umen J.G."/>
            <person name="Toyoda A."/>
            <person name="Nozaki H."/>
        </authorList>
    </citation>
    <scope>NUCLEOTIDE SEQUENCE</scope>
    <source>
        <strain evidence="1">NIES-3780</strain>
    </source>
</reference>
<dbReference type="Proteomes" id="UP000747399">
    <property type="component" value="Unassembled WGS sequence"/>
</dbReference>
<dbReference type="AlphaFoldDB" id="A0A8J4F4U6"/>
<gene>
    <name evidence="1" type="ORF">Vafri_11906</name>
</gene>